<dbReference type="Proteomes" id="UP000190541">
    <property type="component" value="Unassembled WGS sequence"/>
</dbReference>
<dbReference type="OrthoDB" id="1493841at2"/>
<reference evidence="1 2" key="1">
    <citation type="submission" date="2017-02" db="EMBL/GenBank/DDBJ databases">
        <authorList>
            <person name="Peterson S.W."/>
        </authorList>
    </citation>
    <scope>NUCLEOTIDE SEQUENCE [LARGE SCALE GENOMIC DNA]</scope>
    <source>
        <strain evidence="1 2">DSM 22899</strain>
    </source>
</reference>
<evidence type="ECO:0000313" key="1">
    <source>
        <dbReference type="EMBL" id="SKB59758.1"/>
    </source>
</evidence>
<protein>
    <submittedName>
        <fullName evidence="1">Uncharacterized protein</fullName>
    </submittedName>
</protein>
<sequence>MMLVLPSANAVLPGLTPYDLNKAIDRSHIDLDISPIDNFITNGIEINKLMTATPSAVQGNLIILGYVSAIESYFRALFRRLILVDDTCRNTCEKRQVTYGAVLSNKKNTLPEALFEDISFAGKKNLITSINNFLNLNIQESSLSPDLSSNLDSFSEICELRHCIVHRFGKFGSKNAISLGLDKHFHNVEKPIKCDFNTLQNIISVCHNTVRISNNFLFERILKRLILDGVKKKQNTIWSWNYSKDREKFNEYYETFYSRLAPPRPSYTRLKLYKNYKKVYFSL</sequence>
<dbReference type="EMBL" id="FUYS01000004">
    <property type="protein sequence ID" value="SKB59758.1"/>
    <property type="molecule type" value="Genomic_DNA"/>
</dbReference>
<evidence type="ECO:0000313" key="2">
    <source>
        <dbReference type="Proteomes" id="UP000190541"/>
    </source>
</evidence>
<organism evidence="1 2">
    <name type="scientific">Parapedobacter luteus</name>
    <dbReference type="NCBI Taxonomy" id="623280"/>
    <lineage>
        <taxon>Bacteria</taxon>
        <taxon>Pseudomonadati</taxon>
        <taxon>Bacteroidota</taxon>
        <taxon>Sphingobacteriia</taxon>
        <taxon>Sphingobacteriales</taxon>
        <taxon>Sphingobacteriaceae</taxon>
        <taxon>Parapedobacter</taxon>
    </lineage>
</organism>
<gene>
    <name evidence="1" type="ORF">SAMN05660226_02281</name>
</gene>
<proteinExistence type="predicted"/>
<dbReference type="STRING" id="623280.SAMN05660226_02281"/>
<accession>A0A1T5CJU3</accession>
<dbReference type="AlphaFoldDB" id="A0A1T5CJU3"/>
<name>A0A1T5CJU3_9SPHI</name>
<keyword evidence="2" id="KW-1185">Reference proteome</keyword>
<dbReference type="RefSeq" id="WP_079716952.1">
    <property type="nucleotide sequence ID" value="NZ_FUYS01000004.1"/>
</dbReference>